<proteinExistence type="predicted"/>
<dbReference type="EnsemblMetazoa" id="OVOC2223.1">
    <property type="protein sequence ID" value="OVOC2223.1"/>
    <property type="gene ID" value="WBGene00239032"/>
</dbReference>
<name>A0A8R1XRN3_ONCVO</name>
<accession>A0A8R1XRN3</accession>
<sequence length="120" mass="12637">MHITVVFFPEHAVSNPIMVQGNGGVGIAGSIRSRENSLCTQMIANVLGSSTGSLNAADAKFINAVKLEDGKTIDRNDDKSLKSTNDTLGSNTSTPFAQIPYQLQADSLTLGSTPEIQVSI</sequence>
<dbReference type="EMBL" id="CMVM020000072">
    <property type="status" value="NOT_ANNOTATED_CDS"/>
    <property type="molecule type" value="Genomic_DNA"/>
</dbReference>
<protein>
    <submittedName>
        <fullName evidence="2">Uncharacterized protein</fullName>
    </submittedName>
</protein>
<evidence type="ECO:0000256" key="1">
    <source>
        <dbReference type="SAM" id="MobiDB-lite"/>
    </source>
</evidence>
<evidence type="ECO:0000313" key="3">
    <source>
        <dbReference type="Proteomes" id="UP000024404"/>
    </source>
</evidence>
<organism evidence="2 3">
    <name type="scientific">Onchocerca volvulus</name>
    <dbReference type="NCBI Taxonomy" id="6282"/>
    <lineage>
        <taxon>Eukaryota</taxon>
        <taxon>Metazoa</taxon>
        <taxon>Ecdysozoa</taxon>
        <taxon>Nematoda</taxon>
        <taxon>Chromadorea</taxon>
        <taxon>Rhabditida</taxon>
        <taxon>Spirurina</taxon>
        <taxon>Spiruromorpha</taxon>
        <taxon>Filarioidea</taxon>
        <taxon>Onchocercidae</taxon>
        <taxon>Onchocerca</taxon>
    </lineage>
</organism>
<keyword evidence="3" id="KW-1185">Reference proteome</keyword>
<feature type="region of interest" description="Disordered" evidence="1">
    <location>
        <begin position="74"/>
        <end position="94"/>
    </location>
</feature>
<evidence type="ECO:0000313" key="2">
    <source>
        <dbReference type="EnsemblMetazoa" id="OVOC2223.2"/>
    </source>
</evidence>
<reference evidence="2" key="2">
    <citation type="submission" date="2022-06" db="UniProtKB">
        <authorList>
            <consortium name="EnsemblMetazoa"/>
        </authorList>
    </citation>
    <scope>IDENTIFICATION</scope>
</reference>
<reference evidence="3" key="1">
    <citation type="submission" date="2013-10" db="EMBL/GenBank/DDBJ databases">
        <title>Genome sequencing of Onchocerca volvulus.</title>
        <authorList>
            <person name="Cotton J."/>
            <person name="Tsai J."/>
            <person name="Stanley E."/>
            <person name="Tracey A."/>
            <person name="Holroyd N."/>
            <person name="Lustigman S."/>
            <person name="Berriman M."/>
        </authorList>
    </citation>
    <scope>NUCLEOTIDE SEQUENCE</scope>
</reference>
<feature type="compositionally biased region" description="Polar residues" evidence="1">
    <location>
        <begin position="82"/>
        <end position="94"/>
    </location>
</feature>
<dbReference type="AlphaFoldDB" id="A0A8R1XRN3"/>
<dbReference type="EnsemblMetazoa" id="OVOC2223.2">
    <property type="protein sequence ID" value="OVOC2223.2"/>
    <property type="gene ID" value="WBGene00239032"/>
</dbReference>
<dbReference type="Proteomes" id="UP000024404">
    <property type="component" value="Unassembled WGS sequence"/>
</dbReference>